<evidence type="ECO:0000313" key="3">
    <source>
        <dbReference type="EMBL" id="OHB02061.1"/>
    </source>
</evidence>
<comment type="caution">
    <text evidence="3">The sequence shown here is derived from an EMBL/GenBank/DDBJ whole genome shotgun (WGS) entry which is preliminary data.</text>
</comment>
<sequence>MKSFRLSNGDENDNEEKGNNSAASVAVGLVLLIGAVWYLFGGGLEKQSKRELDDIYKQVSADAVQQYEIAKRQGDKIQICVQAGMVSAAYLQEKNEMSYQQWKAIEKVDCSEAGL</sequence>
<feature type="region of interest" description="Disordered" evidence="1">
    <location>
        <begin position="1"/>
        <end position="20"/>
    </location>
</feature>
<organism evidence="3 4">
    <name type="scientific">Candidatus Zambryskibacteria bacterium RIFCSPLOWO2_01_FULL_39_39</name>
    <dbReference type="NCBI Taxonomy" id="1802758"/>
    <lineage>
        <taxon>Bacteria</taxon>
        <taxon>Candidatus Zambryskiibacteriota</taxon>
    </lineage>
</organism>
<keyword evidence="2" id="KW-0812">Transmembrane</keyword>
<dbReference type="AlphaFoldDB" id="A0A1G2TXP2"/>
<evidence type="ECO:0000256" key="2">
    <source>
        <dbReference type="SAM" id="Phobius"/>
    </source>
</evidence>
<dbReference type="Proteomes" id="UP000177707">
    <property type="component" value="Unassembled WGS sequence"/>
</dbReference>
<keyword evidence="2" id="KW-1133">Transmembrane helix</keyword>
<accession>A0A1G2TXP2</accession>
<reference evidence="3 4" key="1">
    <citation type="journal article" date="2016" name="Nat. Commun.">
        <title>Thousands of microbial genomes shed light on interconnected biogeochemical processes in an aquifer system.</title>
        <authorList>
            <person name="Anantharaman K."/>
            <person name="Brown C.T."/>
            <person name="Hug L.A."/>
            <person name="Sharon I."/>
            <person name="Castelle C.J."/>
            <person name="Probst A.J."/>
            <person name="Thomas B.C."/>
            <person name="Singh A."/>
            <person name="Wilkins M.J."/>
            <person name="Karaoz U."/>
            <person name="Brodie E.L."/>
            <person name="Williams K.H."/>
            <person name="Hubbard S.S."/>
            <person name="Banfield J.F."/>
        </authorList>
    </citation>
    <scope>NUCLEOTIDE SEQUENCE [LARGE SCALE GENOMIC DNA]</scope>
</reference>
<gene>
    <name evidence="3" type="ORF">A3A96_03580</name>
</gene>
<evidence type="ECO:0000256" key="1">
    <source>
        <dbReference type="SAM" id="MobiDB-lite"/>
    </source>
</evidence>
<dbReference type="EMBL" id="MHWB01000008">
    <property type="protein sequence ID" value="OHB02061.1"/>
    <property type="molecule type" value="Genomic_DNA"/>
</dbReference>
<evidence type="ECO:0000313" key="4">
    <source>
        <dbReference type="Proteomes" id="UP000177707"/>
    </source>
</evidence>
<proteinExistence type="predicted"/>
<name>A0A1G2TXP2_9BACT</name>
<protein>
    <submittedName>
        <fullName evidence="3">Uncharacterized protein</fullName>
    </submittedName>
</protein>
<keyword evidence="2" id="KW-0472">Membrane</keyword>
<feature type="transmembrane region" description="Helical" evidence="2">
    <location>
        <begin position="20"/>
        <end position="40"/>
    </location>
</feature>